<keyword evidence="3" id="KW-0143">Chaperone</keyword>
<evidence type="ECO:0000313" key="4">
    <source>
        <dbReference type="EMBL" id="MDQ0191534.1"/>
    </source>
</evidence>
<dbReference type="PANTHER" id="PTHR34654">
    <property type="entry name" value="UPF0109 PROTEIN SCO5592"/>
    <property type="match status" value="1"/>
</dbReference>
<accession>A0ABT9XMJ1</accession>
<evidence type="ECO:0000313" key="5">
    <source>
        <dbReference type="Proteomes" id="UP001232973"/>
    </source>
</evidence>
<comment type="caution">
    <text evidence="4">The sequence shown here is derived from an EMBL/GenBank/DDBJ whole genome shotgun (WGS) entry which is preliminary data.</text>
</comment>
<evidence type="ECO:0000256" key="3">
    <source>
        <dbReference type="HAMAP-Rule" id="MF_00088"/>
    </source>
</evidence>
<dbReference type="InterPro" id="IPR020627">
    <property type="entry name" value="KhpA"/>
</dbReference>
<dbReference type="Gene3D" id="3.30.300.20">
    <property type="match status" value="1"/>
</dbReference>
<dbReference type="SUPFAM" id="SSF54814">
    <property type="entry name" value="Prokaryotic type KH domain (KH-domain type II)"/>
    <property type="match status" value="1"/>
</dbReference>
<keyword evidence="3" id="KW-0133">Cell shape</keyword>
<dbReference type="InterPro" id="IPR015946">
    <property type="entry name" value="KH_dom-like_a/b"/>
</dbReference>
<dbReference type="Proteomes" id="UP001232973">
    <property type="component" value="Unassembled WGS sequence"/>
</dbReference>
<comment type="similarity">
    <text evidence="3">Belongs to the KhpA RNA-binding protein family.</text>
</comment>
<dbReference type="EMBL" id="JAUSTP010000051">
    <property type="protein sequence ID" value="MDQ0191534.1"/>
    <property type="molecule type" value="Genomic_DNA"/>
</dbReference>
<evidence type="ECO:0000256" key="1">
    <source>
        <dbReference type="ARBA" id="ARBA00022490"/>
    </source>
</evidence>
<reference evidence="4 5" key="1">
    <citation type="submission" date="2023-07" db="EMBL/GenBank/DDBJ databases">
        <title>Genomic Encyclopedia of Type Strains, Phase IV (KMG-IV): sequencing the most valuable type-strain genomes for metagenomic binning, comparative biology and taxonomic classification.</title>
        <authorList>
            <person name="Goeker M."/>
        </authorList>
    </citation>
    <scope>NUCLEOTIDE SEQUENCE [LARGE SCALE GENOMIC DNA]</scope>
    <source>
        <strain evidence="4 5">DSM 4006</strain>
    </source>
</reference>
<dbReference type="RefSeq" id="WP_274456163.1">
    <property type="nucleotide sequence ID" value="NZ_CP067097.1"/>
</dbReference>
<evidence type="ECO:0000256" key="2">
    <source>
        <dbReference type="ARBA" id="ARBA00022884"/>
    </source>
</evidence>
<dbReference type="PANTHER" id="PTHR34654:SF1">
    <property type="entry name" value="RNA-BINDING PROTEIN KHPA"/>
    <property type="match status" value="1"/>
</dbReference>
<gene>
    <name evidence="3" type="primary">khpA</name>
    <name evidence="4" type="ORF">J2S03_003405</name>
</gene>
<dbReference type="Pfam" id="PF13083">
    <property type="entry name" value="KH_KhpA-B"/>
    <property type="match status" value="1"/>
</dbReference>
<keyword evidence="5" id="KW-1185">Reference proteome</keyword>
<comment type="function">
    <text evidence="3">A probable RNA chaperone. Forms a complex with KhpB which binds to cellular RNA and controls its expression. Plays a role in peptidoglycan (PG) homeostasis and cell length regulation.</text>
</comment>
<sequence length="77" mass="8512">MKELVVFLAQSLVEHPEAVSVTEETRGDVVVYHLSVDPADLGRIIGRQGRIAKAMRNVISAAAYRKNQRVVLEIAEP</sequence>
<organism evidence="4 5">
    <name type="scientific">Alicyclobacillus cycloheptanicus</name>
    <dbReference type="NCBI Taxonomy" id="1457"/>
    <lineage>
        <taxon>Bacteria</taxon>
        <taxon>Bacillati</taxon>
        <taxon>Bacillota</taxon>
        <taxon>Bacilli</taxon>
        <taxon>Bacillales</taxon>
        <taxon>Alicyclobacillaceae</taxon>
        <taxon>Alicyclobacillus</taxon>
    </lineage>
</organism>
<dbReference type="InterPro" id="IPR009019">
    <property type="entry name" value="KH_sf_prok-type"/>
</dbReference>
<keyword evidence="1 3" id="KW-0963">Cytoplasm</keyword>
<name>A0ABT9XMJ1_9BACL</name>
<keyword evidence="3" id="KW-0961">Cell wall biogenesis/degradation</keyword>
<comment type="subcellular location">
    <subcellularLocation>
        <location evidence="3">Cytoplasm</location>
    </subcellularLocation>
</comment>
<dbReference type="HAMAP" id="MF_00088">
    <property type="entry name" value="KhpA"/>
    <property type="match status" value="1"/>
</dbReference>
<protein>
    <recommendedName>
        <fullName evidence="3">RNA-binding protein KhpA</fullName>
    </recommendedName>
    <alternativeName>
        <fullName evidence="3">KH-domain protein A</fullName>
    </alternativeName>
</protein>
<keyword evidence="2 3" id="KW-0694">RNA-binding</keyword>
<comment type="subunit">
    <text evidence="3">Forms a complex with KhpB.</text>
</comment>
<dbReference type="CDD" id="cd22533">
    <property type="entry name" value="KH-II_YlqC-like"/>
    <property type="match status" value="1"/>
</dbReference>
<proteinExistence type="inferred from homology"/>